<protein>
    <submittedName>
        <fullName evidence="2">Uncharacterized protein</fullName>
    </submittedName>
</protein>
<dbReference type="OrthoDB" id="10547462at2759"/>
<evidence type="ECO:0000256" key="1">
    <source>
        <dbReference type="SAM" id="Phobius"/>
    </source>
</evidence>
<dbReference type="RefSeq" id="XP_001582083.1">
    <property type="nucleotide sequence ID" value="XM_001582033.1"/>
</dbReference>
<reference evidence="2" key="2">
    <citation type="journal article" date="2007" name="Science">
        <title>Draft genome sequence of the sexually transmitted pathogen Trichomonas vaginalis.</title>
        <authorList>
            <person name="Carlton J.M."/>
            <person name="Hirt R.P."/>
            <person name="Silva J.C."/>
            <person name="Delcher A.L."/>
            <person name="Schatz M."/>
            <person name="Zhao Q."/>
            <person name="Wortman J.R."/>
            <person name="Bidwell S.L."/>
            <person name="Alsmark U.C.M."/>
            <person name="Besteiro S."/>
            <person name="Sicheritz-Ponten T."/>
            <person name="Noel C.J."/>
            <person name="Dacks J.B."/>
            <person name="Foster P.G."/>
            <person name="Simillion C."/>
            <person name="Van de Peer Y."/>
            <person name="Miranda-Saavedra D."/>
            <person name="Barton G.J."/>
            <person name="Westrop G.D."/>
            <person name="Mueller S."/>
            <person name="Dessi D."/>
            <person name="Fiori P.L."/>
            <person name="Ren Q."/>
            <person name="Paulsen I."/>
            <person name="Zhang H."/>
            <person name="Bastida-Corcuera F.D."/>
            <person name="Simoes-Barbosa A."/>
            <person name="Brown M.T."/>
            <person name="Hayes R.D."/>
            <person name="Mukherjee M."/>
            <person name="Okumura C.Y."/>
            <person name="Schneider R."/>
            <person name="Smith A.J."/>
            <person name="Vanacova S."/>
            <person name="Villalvazo M."/>
            <person name="Haas B.J."/>
            <person name="Pertea M."/>
            <person name="Feldblyum T.V."/>
            <person name="Utterback T.R."/>
            <person name="Shu C.L."/>
            <person name="Osoegawa K."/>
            <person name="de Jong P.J."/>
            <person name="Hrdy I."/>
            <person name="Horvathova L."/>
            <person name="Zubacova Z."/>
            <person name="Dolezal P."/>
            <person name="Malik S.B."/>
            <person name="Logsdon J.M. Jr."/>
            <person name="Henze K."/>
            <person name="Gupta A."/>
            <person name="Wang C.C."/>
            <person name="Dunne R.L."/>
            <person name="Upcroft J.A."/>
            <person name="Upcroft P."/>
            <person name="White O."/>
            <person name="Salzberg S.L."/>
            <person name="Tang P."/>
            <person name="Chiu C.-H."/>
            <person name="Lee Y.-S."/>
            <person name="Embley T.M."/>
            <person name="Coombs G.H."/>
            <person name="Mottram J.C."/>
            <person name="Tachezy J."/>
            <person name="Fraser-Liggett C.M."/>
            <person name="Johnson P.J."/>
        </authorList>
    </citation>
    <scope>NUCLEOTIDE SEQUENCE [LARGE SCALE GENOMIC DNA]</scope>
    <source>
        <strain evidence="2">G3</strain>
    </source>
</reference>
<dbReference type="VEuPathDB" id="TrichDB:TVAGG3_0028620"/>
<evidence type="ECO:0000313" key="3">
    <source>
        <dbReference type="Proteomes" id="UP000001542"/>
    </source>
</evidence>
<proteinExistence type="predicted"/>
<name>A2DEH0_TRIV3</name>
<feature type="transmembrane region" description="Helical" evidence="1">
    <location>
        <begin position="138"/>
        <end position="157"/>
    </location>
</feature>
<dbReference type="VEuPathDB" id="TrichDB:TVAG_282670"/>
<dbReference type="Proteomes" id="UP000001542">
    <property type="component" value="Unassembled WGS sequence"/>
</dbReference>
<keyword evidence="1" id="KW-0472">Membrane</keyword>
<feature type="transmembrane region" description="Helical" evidence="1">
    <location>
        <begin position="67"/>
        <end position="90"/>
    </location>
</feature>
<dbReference type="InParanoid" id="A2DEH0"/>
<feature type="transmembrane region" description="Helical" evidence="1">
    <location>
        <begin position="38"/>
        <end position="60"/>
    </location>
</feature>
<evidence type="ECO:0000313" key="2">
    <source>
        <dbReference type="EMBL" id="EAY21097.1"/>
    </source>
</evidence>
<reference evidence="2" key="1">
    <citation type="submission" date="2006-10" db="EMBL/GenBank/DDBJ databases">
        <authorList>
            <person name="Amadeo P."/>
            <person name="Zhao Q."/>
            <person name="Wortman J."/>
            <person name="Fraser-Liggett C."/>
            <person name="Carlton J."/>
        </authorList>
    </citation>
    <scope>NUCLEOTIDE SEQUENCE</scope>
    <source>
        <strain evidence="2">G3</strain>
    </source>
</reference>
<dbReference type="KEGG" id="tva:5466638"/>
<keyword evidence="3" id="KW-1185">Reference proteome</keyword>
<gene>
    <name evidence="2" type="ORF">TVAG_282670</name>
</gene>
<dbReference type="AlphaFoldDB" id="A2DEH0"/>
<keyword evidence="1" id="KW-0812">Transmembrane</keyword>
<keyword evidence="1" id="KW-1133">Transmembrane helix</keyword>
<feature type="transmembrane region" description="Helical" evidence="1">
    <location>
        <begin position="7"/>
        <end position="26"/>
    </location>
</feature>
<sequence length="184" mass="22109">MYEEKIIPLYYSIPFFIIVIFYLPIIYDGTLFTLEQTIPVATYILLIWEIFLNYSFYAAVMSMPRFWIVYICWAWRIFILFEPFAFWSTLQSFISPFRAFTFTQGSRSLIVIYMLHFEFFMYAYCAIWYAEKTIINRIIIYFLSAYFVIFLCIEIFSPGFPYTHKVKSISTARIRQSTMTPAVI</sequence>
<dbReference type="EMBL" id="DS113192">
    <property type="protein sequence ID" value="EAY21097.1"/>
    <property type="molecule type" value="Genomic_DNA"/>
</dbReference>
<accession>A2DEH0</accession>
<feature type="transmembrane region" description="Helical" evidence="1">
    <location>
        <begin position="110"/>
        <end position="131"/>
    </location>
</feature>
<organism evidence="2 3">
    <name type="scientific">Trichomonas vaginalis (strain ATCC PRA-98 / G3)</name>
    <dbReference type="NCBI Taxonomy" id="412133"/>
    <lineage>
        <taxon>Eukaryota</taxon>
        <taxon>Metamonada</taxon>
        <taxon>Parabasalia</taxon>
        <taxon>Trichomonadida</taxon>
        <taxon>Trichomonadidae</taxon>
        <taxon>Trichomonas</taxon>
    </lineage>
</organism>